<evidence type="ECO:0000313" key="2">
    <source>
        <dbReference type="Proteomes" id="UP001221757"/>
    </source>
</evidence>
<gene>
    <name evidence="1" type="ORF">B0H17DRAFT_1218023</name>
</gene>
<name>A0AAD7FNW7_MYCRO</name>
<dbReference type="Proteomes" id="UP001221757">
    <property type="component" value="Unassembled WGS sequence"/>
</dbReference>
<keyword evidence="2" id="KW-1185">Reference proteome</keyword>
<comment type="caution">
    <text evidence="1">The sequence shown here is derived from an EMBL/GenBank/DDBJ whole genome shotgun (WGS) entry which is preliminary data.</text>
</comment>
<accession>A0AAD7FNW7</accession>
<protein>
    <submittedName>
        <fullName evidence="1">Uncharacterized protein</fullName>
    </submittedName>
</protein>
<reference evidence="1" key="1">
    <citation type="submission" date="2023-03" db="EMBL/GenBank/DDBJ databases">
        <title>Massive genome expansion in bonnet fungi (Mycena s.s.) driven by repeated elements and novel gene families across ecological guilds.</title>
        <authorList>
            <consortium name="Lawrence Berkeley National Laboratory"/>
            <person name="Harder C.B."/>
            <person name="Miyauchi S."/>
            <person name="Viragh M."/>
            <person name="Kuo A."/>
            <person name="Thoen E."/>
            <person name="Andreopoulos B."/>
            <person name="Lu D."/>
            <person name="Skrede I."/>
            <person name="Drula E."/>
            <person name="Henrissat B."/>
            <person name="Morin E."/>
            <person name="Kohler A."/>
            <person name="Barry K."/>
            <person name="LaButti K."/>
            <person name="Morin E."/>
            <person name="Salamov A."/>
            <person name="Lipzen A."/>
            <person name="Mereny Z."/>
            <person name="Hegedus B."/>
            <person name="Baldrian P."/>
            <person name="Stursova M."/>
            <person name="Weitz H."/>
            <person name="Taylor A."/>
            <person name="Grigoriev I.V."/>
            <person name="Nagy L.G."/>
            <person name="Martin F."/>
            <person name="Kauserud H."/>
        </authorList>
    </citation>
    <scope>NUCLEOTIDE SEQUENCE</scope>
    <source>
        <strain evidence="1">CBHHK067</strain>
    </source>
</reference>
<evidence type="ECO:0000313" key="1">
    <source>
        <dbReference type="EMBL" id="KAJ7629874.1"/>
    </source>
</evidence>
<dbReference type="EMBL" id="JARKIE010000528">
    <property type="protein sequence ID" value="KAJ7629874.1"/>
    <property type="molecule type" value="Genomic_DNA"/>
</dbReference>
<sequence length="732" mass="81416">MPALLHALDAFNLIIKVDIPRAHSSSLWQALDSSIRDHASTQQIVLLPHPSHPDPSDFEHSSWDLIVPRSKTASNNRLFSVEAPLKRDFTHDTLSKFANRTKHPDEEDICLLFIAPRYGHLQGPLLEETFGPTHICFPLRVFAGTTLLLSEDEVEGCVEGCPDFGSPAPDVFTHFDTFSEPGASIAHQAAFIEHKAPYDESEWRPSKRQKSVLSIDSNDDNVPLATYDDISSDDEDDNQDSALVADLIKAAGSPPIKRLPASDILQWRTDVCVAIGPENDVLPLEISGPNVASIVTTLVDLISTISLAKPDSPWDNFTPADAAVTLELPVLISGFFHPARKYNIYSDPADREIGSNGNGVERSVLVAGLEGRLGKDSNWVNARWARSSGMYSRPAFYPLADVRKLERMNAYTIDGTWAALFLVNLGVGPDPMCPFVILAATQPDRQWMADLPLAYIEALDPSAASILAPWFSITHETVFKFPKEAGNPGLALAINLLGIPATDFAIVRTREEHQALHLRLLCHFFFSCSDPWTHPEFKAFLLGFDLRLKGKHTLLSHCKTLECAKALLAGVYSRRIQSVDQVIEKLHFRTTKPVDAIHDLQYEQFQFRFLRWIRGVGVPRGVVGEFITMDEYKAQRKNPLIRAESFVRSMSGMALIPPDPSYELVIYLQKCNSPGASLEFHDCSDAVDVPLNAWLDNLLLEPVDFDDLHVETGFDLWLSSECSLETGDYNDI</sequence>
<dbReference type="AlphaFoldDB" id="A0AAD7FNW7"/>
<proteinExistence type="predicted"/>
<organism evidence="1 2">
    <name type="scientific">Mycena rosella</name>
    <name type="common">Pink bonnet</name>
    <name type="synonym">Agaricus rosellus</name>
    <dbReference type="NCBI Taxonomy" id="1033263"/>
    <lineage>
        <taxon>Eukaryota</taxon>
        <taxon>Fungi</taxon>
        <taxon>Dikarya</taxon>
        <taxon>Basidiomycota</taxon>
        <taxon>Agaricomycotina</taxon>
        <taxon>Agaricomycetes</taxon>
        <taxon>Agaricomycetidae</taxon>
        <taxon>Agaricales</taxon>
        <taxon>Marasmiineae</taxon>
        <taxon>Mycenaceae</taxon>
        <taxon>Mycena</taxon>
    </lineage>
</organism>